<reference evidence="1 2" key="1">
    <citation type="submission" date="2017-11" db="EMBL/GenBank/DDBJ databases">
        <title>Bacillus camelliae sp. nov., isolated from pu'er tea.</title>
        <authorList>
            <person name="Niu L."/>
        </authorList>
    </citation>
    <scope>NUCLEOTIDE SEQUENCE [LARGE SCALE GENOMIC DNA]</scope>
    <source>
        <strain evidence="1 2">7578-1</strain>
    </source>
</reference>
<dbReference type="EMBL" id="PIQO01000017">
    <property type="protein sequence ID" value="PKR83532.1"/>
    <property type="molecule type" value="Genomic_DNA"/>
</dbReference>
<dbReference type="RefSeq" id="WP_101355672.1">
    <property type="nucleotide sequence ID" value="NZ_PIQO01000017.1"/>
</dbReference>
<name>A0A2N3LFV6_9BACI</name>
<sequence length="193" mass="22893">MQLHEERNYYLSLSKSEYDKLMLFSNLGEYCFKGDSTTKIEDFLFNYEYATGRELDDFVQCFNILSNLSRCNKFDIGENVVIKLNSNEKFDVEYISGCFSQDNQYNLEDLKEILNAYDKTTYLTDKAPDYSVAFIHDIYYEPSLEFVETESQYERVLNHFLELLNAATVFKDIYKLFDDKHELKNQTVEDLPF</sequence>
<evidence type="ECO:0000313" key="1">
    <source>
        <dbReference type="EMBL" id="PKR83532.1"/>
    </source>
</evidence>
<dbReference type="AlphaFoldDB" id="A0A2N3LFV6"/>
<comment type="caution">
    <text evidence="1">The sequence shown here is derived from an EMBL/GenBank/DDBJ whole genome shotgun (WGS) entry which is preliminary data.</text>
</comment>
<dbReference type="Proteomes" id="UP000233440">
    <property type="component" value="Unassembled WGS sequence"/>
</dbReference>
<proteinExistence type="predicted"/>
<protein>
    <submittedName>
        <fullName evidence="1">Uncharacterized protein</fullName>
    </submittedName>
</protein>
<organism evidence="1 2">
    <name type="scientific">Heyndrickxia camelliae</name>
    <dbReference type="NCBI Taxonomy" id="1707093"/>
    <lineage>
        <taxon>Bacteria</taxon>
        <taxon>Bacillati</taxon>
        <taxon>Bacillota</taxon>
        <taxon>Bacilli</taxon>
        <taxon>Bacillales</taxon>
        <taxon>Bacillaceae</taxon>
        <taxon>Heyndrickxia</taxon>
    </lineage>
</organism>
<accession>A0A2N3LFV6</accession>
<evidence type="ECO:0000313" key="2">
    <source>
        <dbReference type="Proteomes" id="UP000233440"/>
    </source>
</evidence>
<keyword evidence="2" id="KW-1185">Reference proteome</keyword>
<gene>
    <name evidence="1" type="ORF">CWO92_18375</name>
</gene>